<accession>A0ABR0AEL2</accession>
<dbReference type="Proteomes" id="UP001234178">
    <property type="component" value="Unassembled WGS sequence"/>
</dbReference>
<organism evidence="1 2">
    <name type="scientific">Daphnia magna</name>
    <dbReference type="NCBI Taxonomy" id="35525"/>
    <lineage>
        <taxon>Eukaryota</taxon>
        <taxon>Metazoa</taxon>
        <taxon>Ecdysozoa</taxon>
        <taxon>Arthropoda</taxon>
        <taxon>Crustacea</taxon>
        <taxon>Branchiopoda</taxon>
        <taxon>Diplostraca</taxon>
        <taxon>Cladocera</taxon>
        <taxon>Anomopoda</taxon>
        <taxon>Daphniidae</taxon>
        <taxon>Daphnia</taxon>
    </lineage>
</organism>
<gene>
    <name evidence="1" type="ORF">OUZ56_008958</name>
</gene>
<name>A0ABR0AEL2_9CRUS</name>
<proteinExistence type="predicted"/>
<reference evidence="1 2" key="1">
    <citation type="journal article" date="2023" name="Nucleic Acids Res.">
        <title>The hologenome of Daphnia magna reveals possible DNA methylation and microbiome-mediated evolution of the host genome.</title>
        <authorList>
            <person name="Chaturvedi A."/>
            <person name="Li X."/>
            <person name="Dhandapani V."/>
            <person name="Marshall H."/>
            <person name="Kissane S."/>
            <person name="Cuenca-Cambronero M."/>
            <person name="Asole G."/>
            <person name="Calvet F."/>
            <person name="Ruiz-Romero M."/>
            <person name="Marangio P."/>
            <person name="Guigo R."/>
            <person name="Rago D."/>
            <person name="Mirbahai L."/>
            <person name="Eastwood N."/>
            <person name="Colbourne J.K."/>
            <person name="Zhou J."/>
            <person name="Mallon E."/>
            <person name="Orsini L."/>
        </authorList>
    </citation>
    <scope>NUCLEOTIDE SEQUENCE [LARGE SCALE GENOMIC DNA]</scope>
    <source>
        <strain evidence="1">LRV0_1</strain>
    </source>
</reference>
<protein>
    <submittedName>
        <fullName evidence="1">Uncharacterized protein</fullName>
    </submittedName>
</protein>
<keyword evidence="2" id="KW-1185">Reference proteome</keyword>
<sequence length="136" mass="15229">MSLHRVSSRSWAPLEEFPGFPRGLQTLLQFLVGADYWVAEVDSPHQELSISVKFINFGLIVFPMTGTFGKSRNYGRMPGGVKGTLKVKKGRGAYFFIGKGAFDEGDQSPALVRQTNRLRTTFSRILARFDTKLIVL</sequence>
<comment type="caution">
    <text evidence="1">The sequence shown here is derived from an EMBL/GenBank/DDBJ whole genome shotgun (WGS) entry which is preliminary data.</text>
</comment>
<dbReference type="EMBL" id="JAOYFB010000037">
    <property type="protein sequence ID" value="KAK4023553.1"/>
    <property type="molecule type" value="Genomic_DNA"/>
</dbReference>
<evidence type="ECO:0000313" key="1">
    <source>
        <dbReference type="EMBL" id="KAK4023553.1"/>
    </source>
</evidence>
<evidence type="ECO:0000313" key="2">
    <source>
        <dbReference type="Proteomes" id="UP001234178"/>
    </source>
</evidence>